<proteinExistence type="predicted"/>
<sequence length="113" mass="12770">MLNLDDGMSELVESDDEHGVCSAMTSDGVEVSLEMEEDPERFICTIVIDPAGAEHYCEIAVSSLLPRSKIFRICCLLHKWIWAHSACELNELDKEWCEIILETEVISVTRPPM</sequence>
<evidence type="ECO:0000313" key="1">
    <source>
        <dbReference type="EMBL" id="PIS06591.1"/>
    </source>
</evidence>
<protein>
    <submittedName>
        <fullName evidence="1">Uncharacterized protein</fullName>
    </submittedName>
</protein>
<reference evidence="2" key="1">
    <citation type="submission" date="2017-09" db="EMBL/GenBank/DDBJ databases">
        <title>Depth-based differentiation of microbial function through sediment-hosted aquifers and enrichment of novel symbionts in the deep terrestrial subsurface.</title>
        <authorList>
            <person name="Probst A.J."/>
            <person name="Ladd B."/>
            <person name="Jarett J.K."/>
            <person name="Geller-Mcgrath D.E."/>
            <person name="Sieber C.M.K."/>
            <person name="Emerson J.B."/>
            <person name="Anantharaman K."/>
            <person name="Thomas B.C."/>
            <person name="Malmstrom R."/>
            <person name="Stieglmeier M."/>
            <person name="Klingl A."/>
            <person name="Woyke T."/>
            <person name="Ryan C.M."/>
            <person name="Banfield J.F."/>
        </authorList>
    </citation>
    <scope>NUCLEOTIDE SEQUENCE [LARGE SCALE GENOMIC DNA]</scope>
</reference>
<comment type="caution">
    <text evidence="1">The sequence shown here is derived from an EMBL/GenBank/DDBJ whole genome shotgun (WGS) entry which is preliminary data.</text>
</comment>
<accession>A0A2M6R991</accession>
<organism evidence="1 2">
    <name type="scientific">Candidatus Berkelbacteria bacterium CG10_big_fil_rev_8_21_14_0_10_43_14</name>
    <dbReference type="NCBI Taxonomy" id="1974515"/>
    <lineage>
        <taxon>Bacteria</taxon>
        <taxon>Candidatus Berkelbacteria</taxon>
    </lineage>
</organism>
<name>A0A2M6R991_9BACT</name>
<gene>
    <name evidence="1" type="ORF">COT79_03780</name>
</gene>
<evidence type="ECO:0000313" key="2">
    <source>
        <dbReference type="Proteomes" id="UP000231162"/>
    </source>
</evidence>
<dbReference type="AlphaFoldDB" id="A0A2M6R991"/>
<dbReference type="EMBL" id="PEZX01000047">
    <property type="protein sequence ID" value="PIS06591.1"/>
    <property type="molecule type" value="Genomic_DNA"/>
</dbReference>
<dbReference type="Proteomes" id="UP000231162">
    <property type="component" value="Unassembled WGS sequence"/>
</dbReference>